<gene>
    <name evidence="1" type="ORF">E2C01_044651</name>
</gene>
<evidence type="ECO:0000313" key="2">
    <source>
        <dbReference type="Proteomes" id="UP000324222"/>
    </source>
</evidence>
<dbReference type="AlphaFoldDB" id="A0A5B7FZR5"/>
<sequence length="96" mass="10815">MGGGSDEHGSKPRRRFIRKGEWRQWRDVGKASGHYTIHHRRLLPPTRPSLPHYLLSHARKLQPPPPPPSLFRCRSTTPGLLLTNPVGLVLGISSLQ</sequence>
<keyword evidence="2" id="KW-1185">Reference proteome</keyword>
<accession>A0A5B7FZR5</accession>
<evidence type="ECO:0000313" key="1">
    <source>
        <dbReference type="EMBL" id="MPC50817.1"/>
    </source>
</evidence>
<dbReference type="Proteomes" id="UP000324222">
    <property type="component" value="Unassembled WGS sequence"/>
</dbReference>
<organism evidence="1 2">
    <name type="scientific">Portunus trituberculatus</name>
    <name type="common">Swimming crab</name>
    <name type="synonym">Neptunus trituberculatus</name>
    <dbReference type="NCBI Taxonomy" id="210409"/>
    <lineage>
        <taxon>Eukaryota</taxon>
        <taxon>Metazoa</taxon>
        <taxon>Ecdysozoa</taxon>
        <taxon>Arthropoda</taxon>
        <taxon>Crustacea</taxon>
        <taxon>Multicrustacea</taxon>
        <taxon>Malacostraca</taxon>
        <taxon>Eumalacostraca</taxon>
        <taxon>Eucarida</taxon>
        <taxon>Decapoda</taxon>
        <taxon>Pleocyemata</taxon>
        <taxon>Brachyura</taxon>
        <taxon>Eubrachyura</taxon>
        <taxon>Portunoidea</taxon>
        <taxon>Portunidae</taxon>
        <taxon>Portuninae</taxon>
        <taxon>Portunus</taxon>
    </lineage>
</organism>
<reference evidence="1 2" key="1">
    <citation type="submission" date="2019-05" db="EMBL/GenBank/DDBJ databases">
        <title>Another draft genome of Portunus trituberculatus and its Hox gene families provides insights of decapod evolution.</title>
        <authorList>
            <person name="Jeong J.-H."/>
            <person name="Song I."/>
            <person name="Kim S."/>
            <person name="Choi T."/>
            <person name="Kim D."/>
            <person name="Ryu S."/>
            <person name="Kim W."/>
        </authorList>
    </citation>
    <scope>NUCLEOTIDE SEQUENCE [LARGE SCALE GENOMIC DNA]</scope>
    <source>
        <tissue evidence="1">Muscle</tissue>
    </source>
</reference>
<comment type="caution">
    <text evidence="1">The sequence shown here is derived from an EMBL/GenBank/DDBJ whole genome shotgun (WGS) entry which is preliminary data.</text>
</comment>
<dbReference type="EMBL" id="VSRR010009756">
    <property type="protein sequence ID" value="MPC50817.1"/>
    <property type="molecule type" value="Genomic_DNA"/>
</dbReference>
<name>A0A5B7FZR5_PORTR</name>
<protein>
    <submittedName>
        <fullName evidence="1">Uncharacterized protein</fullName>
    </submittedName>
</protein>
<proteinExistence type="predicted"/>